<dbReference type="PANTHER" id="PTHR36509">
    <property type="entry name" value="BLL3101 PROTEIN"/>
    <property type="match status" value="1"/>
</dbReference>
<dbReference type="InterPro" id="IPR010679">
    <property type="entry name" value="DUF1254"/>
</dbReference>
<name>A0AB39L4Q8_9MICC</name>
<dbReference type="RefSeq" id="WP_369045743.1">
    <property type="nucleotide sequence ID" value="NZ_CP163302.1"/>
</dbReference>
<dbReference type="EMBL" id="CP163302">
    <property type="protein sequence ID" value="XDP45174.1"/>
    <property type="molecule type" value="Genomic_DNA"/>
</dbReference>
<protein>
    <submittedName>
        <fullName evidence="3">DUF1254 domain-containing protein</fullName>
    </submittedName>
</protein>
<keyword evidence="1" id="KW-0812">Transmembrane</keyword>
<dbReference type="AlphaFoldDB" id="A0AB39L4Q8"/>
<proteinExistence type="predicted"/>
<dbReference type="KEGG" id="spue:AB5L97_18225"/>
<organism evidence="3">
    <name type="scientific">Sinomonas puerhi</name>
    <dbReference type="NCBI Taxonomy" id="3238584"/>
    <lineage>
        <taxon>Bacteria</taxon>
        <taxon>Bacillati</taxon>
        <taxon>Actinomycetota</taxon>
        <taxon>Actinomycetes</taxon>
        <taxon>Micrococcales</taxon>
        <taxon>Micrococcaceae</taxon>
        <taxon>Sinomonas</taxon>
    </lineage>
</organism>
<sequence>MNRLILKYSYPLTVVILVVFAWVVYQRISRGWSEIIPLAVAAGIVWVLGTAAFIYLWPRLTVNGFKRAFLKHGLGGGPVPVNTLYAAASTSSASAAPGSLLATGTDDVLYIGGWLDLTKGPQVLHVPDMGERYYSVQFTDPSNSANFAYVGKRTTGTRAGDFVISGPDWRGTVPGGMTRIASPSRSVLVVGRVFVASESDLPAAYGLAQQIQLAPLGR</sequence>
<keyword evidence="1" id="KW-1133">Transmembrane helix</keyword>
<dbReference type="Gene3D" id="2.60.40.1610">
    <property type="entry name" value="Domain of unknown function DUF1254"/>
    <property type="match status" value="1"/>
</dbReference>
<evidence type="ECO:0000313" key="3">
    <source>
        <dbReference type="EMBL" id="XDP45174.1"/>
    </source>
</evidence>
<gene>
    <name evidence="3" type="ORF">AB5L97_18225</name>
</gene>
<dbReference type="Pfam" id="PF06863">
    <property type="entry name" value="DUF1254"/>
    <property type="match status" value="1"/>
</dbReference>
<accession>A0AB39L4Q8</accession>
<feature type="transmembrane region" description="Helical" evidence="1">
    <location>
        <begin position="35"/>
        <end position="57"/>
    </location>
</feature>
<feature type="domain" description="DUF1254" evidence="2">
    <location>
        <begin position="82"/>
        <end position="215"/>
    </location>
</feature>
<dbReference type="PANTHER" id="PTHR36509:SF2">
    <property type="entry name" value="BLL3101 PROTEIN"/>
    <property type="match status" value="1"/>
</dbReference>
<reference evidence="3" key="1">
    <citation type="submission" date="2024-07" db="EMBL/GenBank/DDBJ databases">
        <authorList>
            <person name="fu j."/>
        </authorList>
    </citation>
    <scope>NUCLEOTIDE SEQUENCE</scope>
    <source>
        <strain evidence="3">P10A9</strain>
    </source>
</reference>
<evidence type="ECO:0000256" key="1">
    <source>
        <dbReference type="SAM" id="Phobius"/>
    </source>
</evidence>
<dbReference type="SUPFAM" id="SSF160935">
    <property type="entry name" value="VPA0735-like"/>
    <property type="match status" value="1"/>
</dbReference>
<evidence type="ECO:0000259" key="2">
    <source>
        <dbReference type="Pfam" id="PF06863"/>
    </source>
</evidence>
<dbReference type="InterPro" id="IPR037050">
    <property type="entry name" value="DUF1254_sf"/>
</dbReference>
<keyword evidence="1" id="KW-0472">Membrane</keyword>
<feature type="transmembrane region" description="Helical" evidence="1">
    <location>
        <begin position="12"/>
        <end position="29"/>
    </location>
</feature>